<dbReference type="Gene3D" id="1.10.287.370">
    <property type="match status" value="1"/>
</dbReference>
<dbReference type="RefSeq" id="XP_031552648.1">
    <property type="nucleotide sequence ID" value="XM_031696788.1"/>
</dbReference>
<dbReference type="InterPro" id="IPR009053">
    <property type="entry name" value="Prefoldin"/>
</dbReference>
<keyword evidence="6" id="KW-1185">Reference proteome</keyword>
<keyword evidence="5" id="KW-0175">Coiled coil</keyword>
<organism evidence="6 7">
    <name type="scientific">Actinia tenebrosa</name>
    <name type="common">Australian red waratah sea anemone</name>
    <dbReference type="NCBI Taxonomy" id="6105"/>
    <lineage>
        <taxon>Eukaryota</taxon>
        <taxon>Metazoa</taxon>
        <taxon>Cnidaria</taxon>
        <taxon>Anthozoa</taxon>
        <taxon>Hexacorallia</taxon>
        <taxon>Actiniaria</taxon>
        <taxon>Actiniidae</taxon>
        <taxon>Actinia</taxon>
    </lineage>
</organism>
<evidence type="ECO:0000313" key="7">
    <source>
        <dbReference type="RefSeq" id="XP_031552648.1"/>
    </source>
</evidence>
<dbReference type="Proteomes" id="UP000515163">
    <property type="component" value="Unplaced"/>
</dbReference>
<dbReference type="OrthoDB" id="10250441at2759"/>
<name>A0A6P8HBZ4_ACTTE</name>
<dbReference type="AlphaFoldDB" id="A0A6P8HBZ4"/>
<comment type="function">
    <text evidence="3 4">Binds specifically to cytosolic chaperonin (c-CPN) and transfers target proteins to it. Binds to nascent polypeptide chain and promotes folding in an environment in which there are many competing pathways for nonnative proteins.</text>
</comment>
<dbReference type="FunCoup" id="A0A6P8HBZ4">
    <property type="interactions" value="2893"/>
</dbReference>
<dbReference type="FunFam" id="1.10.287.370:FF:000005">
    <property type="entry name" value="Prefoldin subunit 4"/>
    <property type="match status" value="1"/>
</dbReference>
<dbReference type="KEGG" id="aten:116289856"/>
<dbReference type="PIRSF" id="PIRSF016477">
    <property type="entry name" value="Prefoldin_subunit_4"/>
    <property type="match status" value="1"/>
</dbReference>
<dbReference type="PANTHER" id="PTHR21100:SF9">
    <property type="entry name" value="PREFOLDIN SUBUNIT 4"/>
    <property type="match status" value="1"/>
</dbReference>
<dbReference type="InterPro" id="IPR002777">
    <property type="entry name" value="PFD_beta-like"/>
</dbReference>
<keyword evidence="2 4" id="KW-0143">Chaperone</keyword>
<comment type="similarity">
    <text evidence="1 4">Belongs to the prefoldin subunit beta family.</text>
</comment>
<comment type="subunit">
    <text evidence="4">Heterohexamer of two PFD-alpha type and four PFD-beta type subunits.</text>
</comment>
<dbReference type="InterPro" id="IPR016661">
    <property type="entry name" value="PFDN4"/>
</dbReference>
<dbReference type="GeneID" id="116289856"/>
<evidence type="ECO:0000256" key="5">
    <source>
        <dbReference type="SAM" id="Coils"/>
    </source>
</evidence>
<proteinExistence type="inferred from homology"/>
<evidence type="ECO:0000313" key="6">
    <source>
        <dbReference type="Proteomes" id="UP000515163"/>
    </source>
</evidence>
<dbReference type="SUPFAM" id="SSF46579">
    <property type="entry name" value="Prefoldin"/>
    <property type="match status" value="1"/>
</dbReference>
<evidence type="ECO:0000256" key="2">
    <source>
        <dbReference type="ARBA" id="ARBA00023186"/>
    </source>
</evidence>
<accession>A0A6P8HBZ4</accession>
<evidence type="ECO:0000256" key="4">
    <source>
        <dbReference type="PIRNR" id="PIRNR016477"/>
    </source>
</evidence>
<dbReference type="Pfam" id="PF01920">
    <property type="entry name" value="Prefoldin_2"/>
    <property type="match status" value="1"/>
</dbReference>
<evidence type="ECO:0000256" key="1">
    <source>
        <dbReference type="ARBA" id="ARBA00008045"/>
    </source>
</evidence>
<gene>
    <name evidence="7" type="primary">LOC116289856</name>
</gene>
<dbReference type="InParanoid" id="A0A6P8HBZ4"/>
<reference evidence="7" key="1">
    <citation type="submission" date="2025-08" db="UniProtKB">
        <authorList>
            <consortium name="RefSeq"/>
        </authorList>
    </citation>
    <scope>IDENTIFICATION</scope>
    <source>
        <tissue evidence="7">Tentacle</tissue>
    </source>
</reference>
<sequence length="136" mass="15436">MAAPKAKISSKVEDTNVTYEDQQSINTFARKNTRLQDLKADIQAKKKELQNLEDAGDELLMLDDENALIPYKIGEVFVNLSSEEVQDYLEKSKLKLQGEMKISEEQAVEIQGILNELKVKLYAKFGKNINLDAEDE</sequence>
<protein>
    <recommendedName>
        <fullName evidence="4">Prefoldin subunit 4</fullName>
    </recommendedName>
</protein>
<dbReference type="CDD" id="cd23165">
    <property type="entry name" value="Prefoldin_4"/>
    <property type="match status" value="1"/>
</dbReference>
<dbReference type="GO" id="GO:0005737">
    <property type="term" value="C:cytoplasm"/>
    <property type="evidence" value="ECO:0007669"/>
    <property type="project" value="UniProtKB-ARBA"/>
</dbReference>
<dbReference type="GO" id="GO:0051082">
    <property type="term" value="F:unfolded protein binding"/>
    <property type="evidence" value="ECO:0007669"/>
    <property type="project" value="InterPro"/>
</dbReference>
<feature type="coiled-coil region" evidence="5">
    <location>
        <begin position="28"/>
        <end position="62"/>
    </location>
</feature>
<dbReference type="PANTHER" id="PTHR21100">
    <property type="entry name" value="PREFOLDIN SUBUNIT 4"/>
    <property type="match status" value="1"/>
</dbReference>
<evidence type="ECO:0000256" key="3">
    <source>
        <dbReference type="ARBA" id="ARBA00024667"/>
    </source>
</evidence>
<dbReference type="GO" id="GO:0016272">
    <property type="term" value="C:prefoldin complex"/>
    <property type="evidence" value="ECO:0007669"/>
    <property type="project" value="UniProtKB-UniRule"/>
</dbReference>
<dbReference type="GO" id="GO:0006457">
    <property type="term" value="P:protein folding"/>
    <property type="evidence" value="ECO:0007669"/>
    <property type="project" value="UniProtKB-UniRule"/>
</dbReference>